<keyword evidence="6" id="KW-1185">Reference proteome</keyword>
<dbReference type="SUPFAM" id="SSF116734">
    <property type="entry name" value="DNA methylase specificity domain"/>
    <property type="match status" value="1"/>
</dbReference>
<evidence type="ECO:0000313" key="6">
    <source>
        <dbReference type="Proteomes" id="UP001164726"/>
    </source>
</evidence>
<name>A0A9E8LZY0_9BACI</name>
<dbReference type="Pfam" id="PF01420">
    <property type="entry name" value="Methylase_S"/>
    <property type="match status" value="1"/>
</dbReference>
<keyword evidence="3" id="KW-0238">DNA-binding</keyword>
<protein>
    <submittedName>
        <fullName evidence="5">Restriction endonuclease subunit S</fullName>
        <ecNumber evidence="5">3.1.21.-</ecNumber>
    </submittedName>
</protein>
<dbReference type="Gene3D" id="3.90.220.20">
    <property type="entry name" value="DNA methylase specificity domains"/>
    <property type="match status" value="1"/>
</dbReference>
<sequence>MQLGEIAEIKTGLVLSRKKAQIDLQAKATYKLLTLKNISDDGMFINDEFESFVSNDRLEQHYFTKKEDILMRLNQPYTAVYIDQDHTGLLIPSYFVIIKVDQTKRVLPQYVAWYLNTIPIKKELERTHAGSRIPSTNQHAIRKLPISIPPISKQKIIMELYRLHQKEKMLYKKLIKEKDSLFNEVTRQILVDTNEEER</sequence>
<comment type="similarity">
    <text evidence="1">Belongs to the type-I restriction system S methylase family.</text>
</comment>
<proteinExistence type="inferred from homology"/>
<dbReference type="KEGG" id="fhl:OE105_01360"/>
<gene>
    <name evidence="5" type="ORF">OE105_01360</name>
</gene>
<evidence type="ECO:0000256" key="2">
    <source>
        <dbReference type="ARBA" id="ARBA00022747"/>
    </source>
</evidence>
<dbReference type="GO" id="GO:0004519">
    <property type="term" value="F:endonuclease activity"/>
    <property type="evidence" value="ECO:0007669"/>
    <property type="project" value="UniProtKB-KW"/>
</dbReference>
<evidence type="ECO:0000256" key="1">
    <source>
        <dbReference type="ARBA" id="ARBA00010923"/>
    </source>
</evidence>
<feature type="domain" description="Type I restriction modification DNA specificity" evidence="4">
    <location>
        <begin position="1"/>
        <end position="159"/>
    </location>
</feature>
<dbReference type="EC" id="3.1.21.-" evidence="5"/>
<dbReference type="GO" id="GO:0016787">
    <property type="term" value="F:hydrolase activity"/>
    <property type="evidence" value="ECO:0007669"/>
    <property type="project" value="UniProtKB-KW"/>
</dbReference>
<dbReference type="RefSeq" id="WP_275420952.1">
    <property type="nucleotide sequence ID" value="NZ_CP106877.1"/>
</dbReference>
<organism evidence="5 6">
    <name type="scientific">Fervidibacillus halotolerans</name>
    <dbReference type="NCBI Taxonomy" id="2980027"/>
    <lineage>
        <taxon>Bacteria</taxon>
        <taxon>Bacillati</taxon>
        <taxon>Bacillota</taxon>
        <taxon>Bacilli</taxon>
        <taxon>Bacillales</taxon>
        <taxon>Bacillaceae</taxon>
        <taxon>Fervidibacillus</taxon>
    </lineage>
</organism>
<accession>A0A9E8LZY0</accession>
<keyword evidence="5" id="KW-0255">Endonuclease</keyword>
<evidence type="ECO:0000256" key="3">
    <source>
        <dbReference type="ARBA" id="ARBA00023125"/>
    </source>
</evidence>
<keyword evidence="5" id="KW-0378">Hydrolase</keyword>
<dbReference type="EMBL" id="CP106877">
    <property type="protein sequence ID" value="WAA12820.1"/>
    <property type="molecule type" value="Genomic_DNA"/>
</dbReference>
<dbReference type="InterPro" id="IPR052021">
    <property type="entry name" value="Type-I_RS_S_subunit"/>
</dbReference>
<evidence type="ECO:0000313" key="5">
    <source>
        <dbReference type="EMBL" id="WAA12820.1"/>
    </source>
</evidence>
<dbReference type="GO" id="GO:0009307">
    <property type="term" value="P:DNA restriction-modification system"/>
    <property type="evidence" value="ECO:0007669"/>
    <property type="project" value="UniProtKB-KW"/>
</dbReference>
<evidence type="ECO:0000259" key="4">
    <source>
        <dbReference type="Pfam" id="PF01420"/>
    </source>
</evidence>
<dbReference type="InterPro" id="IPR044946">
    <property type="entry name" value="Restrct_endonuc_typeI_TRD_sf"/>
</dbReference>
<dbReference type="PANTHER" id="PTHR30408:SF12">
    <property type="entry name" value="TYPE I RESTRICTION ENZYME MJAVIII SPECIFICITY SUBUNIT"/>
    <property type="match status" value="1"/>
</dbReference>
<dbReference type="PANTHER" id="PTHR30408">
    <property type="entry name" value="TYPE-1 RESTRICTION ENZYME ECOKI SPECIFICITY PROTEIN"/>
    <property type="match status" value="1"/>
</dbReference>
<dbReference type="REBASE" id="677345">
    <property type="entry name" value="S1.Bba13594ORF1365P"/>
</dbReference>
<dbReference type="GO" id="GO:0003677">
    <property type="term" value="F:DNA binding"/>
    <property type="evidence" value="ECO:0007669"/>
    <property type="project" value="UniProtKB-KW"/>
</dbReference>
<keyword evidence="2" id="KW-0680">Restriction system</keyword>
<reference evidence="5" key="1">
    <citation type="submission" date="2022-09" db="EMBL/GenBank/DDBJ databases">
        <title>Complete Genomes of Fervidibacillus albus and Fervidibacillus halotolerans isolated from tidal flat sediments.</title>
        <authorList>
            <person name="Kwon K.K."/>
            <person name="Yang S.-H."/>
            <person name="Park M.J."/>
            <person name="Oh H.-M."/>
        </authorList>
    </citation>
    <scope>NUCLEOTIDE SEQUENCE</scope>
    <source>
        <strain evidence="5">MEBiC13594</strain>
    </source>
</reference>
<dbReference type="AlphaFoldDB" id="A0A9E8LZY0"/>
<keyword evidence="5" id="KW-0540">Nuclease</keyword>
<dbReference type="Proteomes" id="UP001164726">
    <property type="component" value="Chromosome"/>
</dbReference>
<dbReference type="InterPro" id="IPR000055">
    <property type="entry name" value="Restrct_endonuc_typeI_TRD"/>
</dbReference>